<dbReference type="PROSITE" id="PS51257">
    <property type="entry name" value="PROKAR_LIPOPROTEIN"/>
    <property type="match status" value="1"/>
</dbReference>
<keyword evidence="1" id="KW-1133">Transmembrane helix</keyword>
<evidence type="ECO:0000313" key="3">
    <source>
        <dbReference type="Proteomes" id="UP001596997"/>
    </source>
</evidence>
<feature type="transmembrane region" description="Helical" evidence="1">
    <location>
        <begin position="7"/>
        <end position="26"/>
    </location>
</feature>
<evidence type="ECO:0000256" key="1">
    <source>
        <dbReference type="SAM" id="Phobius"/>
    </source>
</evidence>
<gene>
    <name evidence="2" type="ORF">ACFQ1O_08295</name>
</gene>
<dbReference type="Proteomes" id="UP001596997">
    <property type="component" value="Unassembled WGS sequence"/>
</dbReference>
<comment type="caution">
    <text evidence="2">The sequence shown here is derived from an EMBL/GenBank/DDBJ whole genome shotgun (WGS) entry which is preliminary data.</text>
</comment>
<dbReference type="EMBL" id="JBHTJM010000008">
    <property type="protein sequence ID" value="MFD0963999.1"/>
    <property type="molecule type" value="Genomic_DNA"/>
</dbReference>
<accession>A0ABW3I2A0</accession>
<keyword evidence="3" id="KW-1185">Reference proteome</keyword>
<keyword evidence="1" id="KW-0812">Transmembrane</keyword>
<evidence type="ECO:0000313" key="2">
    <source>
        <dbReference type="EMBL" id="MFD0963999.1"/>
    </source>
</evidence>
<reference evidence="3" key="1">
    <citation type="journal article" date="2019" name="Int. J. Syst. Evol. Microbiol.">
        <title>The Global Catalogue of Microorganisms (GCM) 10K type strain sequencing project: providing services to taxonomists for standard genome sequencing and annotation.</title>
        <authorList>
            <consortium name="The Broad Institute Genomics Platform"/>
            <consortium name="The Broad Institute Genome Sequencing Center for Infectious Disease"/>
            <person name="Wu L."/>
            <person name="Ma J."/>
        </authorList>
    </citation>
    <scope>NUCLEOTIDE SEQUENCE [LARGE SCALE GENOMIC DNA]</scope>
    <source>
        <strain evidence="3">CCUG 62114</strain>
    </source>
</reference>
<name>A0ABW3I2A0_9FLAO</name>
<protein>
    <submittedName>
        <fullName evidence="2">Uncharacterized protein</fullName>
    </submittedName>
</protein>
<dbReference type="RefSeq" id="WP_377715286.1">
    <property type="nucleotide sequence ID" value="NZ_JBHTJM010000008.1"/>
</dbReference>
<keyword evidence="1" id="KW-0472">Membrane</keyword>
<sequence>MKFQRSPFPYVIVLATIISCAFFSNLTVEKNFEKPITYSISNDINNVTDIVSNFQKENTEPVLLTDASLSK</sequence>
<organism evidence="2 3">
    <name type="scientific">Pseudofulvibacter geojedonensis</name>
    <dbReference type="NCBI Taxonomy" id="1123758"/>
    <lineage>
        <taxon>Bacteria</taxon>
        <taxon>Pseudomonadati</taxon>
        <taxon>Bacteroidota</taxon>
        <taxon>Flavobacteriia</taxon>
        <taxon>Flavobacteriales</taxon>
        <taxon>Flavobacteriaceae</taxon>
        <taxon>Pseudofulvibacter</taxon>
    </lineage>
</organism>
<proteinExistence type="predicted"/>